<keyword evidence="4" id="KW-1185">Reference proteome</keyword>
<feature type="transmembrane region" description="Helical" evidence="2">
    <location>
        <begin position="32"/>
        <end position="57"/>
    </location>
</feature>
<dbReference type="Proteomes" id="UP000297609">
    <property type="component" value="Unassembled WGS sequence"/>
</dbReference>
<dbReference type="EMBL" id="RQGG01000032">
    <property type="protein sequence ID" value="TGL51758.1"/>
    <property type="molecule type" value="Genomic_DNA"/>
</dbReference>
<keyword evidence="2" id="KW-0472">Membrane</keyword>
<feature type="region of interest" description="Disordered" evidence="1">
    <location>
        <begin position="1"/>
        <end position="23"/>
    </location>
</feature>
<evidence type="ECO:0000256" key="2">
    <source>
        <dbReference type="SAM" id="Phobius"/>
    </source>
</evidence>
<gene>
    <name evidence="3" type="ORF">EHQ59_12160</name>
</gene>
<organism evidence="3 4">
    <name type="scientific">Leptospira kemamanensis</name>
    <dbReference type="NCBI Taxonomy" id="2484942"/>
    <lineage>
        <taxon>Bacteria</taxon>
        <taxon>Pseudomonadati</taxon>
        <taxon>Spirochaetota</taxon>
        <taxon>Spirochaetia</taxon>
        <taxon>Leptospirales</taxon>
        <taxon>Leptospiraceae</taxon>
        <taxon>Leptospira</taxon>
    </lineage>
</organism>
<reference evidence="3" key="1">
    <citation type="journal article" date="2019" name="PLoS Negl. Trop. Dis.">
        <title>Revisiting the worldwide diversity of Leptospira species in the environment.</title>
        <authorList>
            <person name="Vincent A.T."/>
            <person name="Schiettekatte O."/>
            <person name="Bourhy P."/>
            <person name="Veyrier F.J."/>
            <person name="Picardeau M."/>
        </authorList>
    </citation>
    <scope>NUCLEOTIDE SEQUENCE [LARGE SCALE GENOMIC DNA]</scope>
    <source>
        <strain evidence="3">201702454</strain>
    </source>
</reference>
<accession>A0A4R9JP22</accession>
<dbReference type="OrthoDB" id="341605at2"/>
<keyword evidence="2" id="KW-1133">Transmembrane helix</keyword>
<name>A0A4R9JP22_9LEPT</name>
<keyword evidence="2" id="KW-0812">Transmembrane</keyword>
<evidence type="ECO:0000313" key="4">
    <source>
        <dbReference type="Proteomes" id="UP000297609"/>
    </source>
</evidence>
<evidence type="ECO:0000313" key="3">
    <source>
        <dbReference type="EMBL" id="TGL51758.1"/>
    </source>
</evidence>
<protein>
    <submittedName>
        <fullName evidence="3">Uncharacterized protein</fullName>
    </submittedName>
</protein>
<sequence length="62" mass="6960">MTGGEVKRAAKGSSDEDLTQEKLFPNTSENPIVYKILLMTTLSIIGYFSQDSFLFFVPKEIL</sequence>
<proteinExistence type="predicted"/>
<dbReference type="AlphaFoldDB" id="A0A4R9JP22"/>
<evidence type="ECO:0000256" key="1">
    <source>
        <dbReference type="SAM" id="MobiDB-lite"/>
    </source>
</evidence>
<comment type="caution">
    <text evidence="3">The sequence shown here is derived from an EMBL/GenBank/DDBJ whole genome shotgun (WGS) entry which is preliminary data.</text>
</comment>